<gene>
    <name evidence="1" type="ORF">MHBO_000233</name>
</gene>
<sequence length="141" mass="16395">MDKDSRAEVVEKQLMRWNKILEDGTKLHFFLNFANDLRQLVDSNKCGSDIFDINILSTCVDKIIIDNLSVFRIHNKDDNSRKSSDWSAIEESIDNFQKEKCDVLEEWTEKINLLEGDFQNTSKFSAFNKSKSKPCSRIPID</sequence>
<comment type="caution">
    <text evidence="1">The sequence shown here is derived from an EMBL/GenBank/DDBJ whole genome shotgun (WGS) entry which is preliminary data.</text>
</comment>
<accession>A0ABV2AFT0</accession>
<reference evidence="1 2" key="1">
    <citation type="journal article" date="2024" name="BMC Biol.">
        <title>Comparative genomics of Ascetosporea gives new insight into the evolutionary basis for animal parasitism in Rhizaria.</title>
        <authorList>
            <person name="Hiltunen Thoren M."/>
            <person name="Onut-Brannstrom I."/>
            <person name="Alfjorden A."/>
            <person name="Peckova H."/>
            <person name="Swords F."/>
            <person name="Hooper C."/>
            <person name="Holzer A.S."/>
            <person name="Bass D."/>
            <person name="Burki F."/>
        </authorList>
    </citation>
    <scope>NUCLEOTIDE SEQUENCE [LARGE SCALE GENOMIC DNA]</scope>
    <source>
        <strain evidence="1">20-A016</strain>
    </source>
</reference>
<dbReference type="EMBL" id="JBDODL010000030">
    <property type="protein sequence ID" value="MES1918233.1"/>
    <property type="molecule type" value="Genomic_DNA"/>
</dbReference>
<proteinExistence type="predicted"/>
<keyword evidence="2" id="KW-1185">Reference proteome</keyword>
<name>A0ABV2AFT0_9EUKA</name>
<evidence type="ECO:0000313" key="1">
    <source>
        <dbReference type="EMBL" id="MES1918233.1"/>
    </source>
</evidence>
<protein>
    <submittedName>
        <fullName evidence="1">Uncharacterized protein</fullName>
    </submittedName>
</protein>
<evidence type="ECO:0000313" key="2">
    <source>
        <dbReference type="Proteomes" id="UP001439008"/>
    </source>
</evidence>
<dbReference type="Proteomes" id="UP001439008">
    <property type="component" value="Unassembled WGS sequence"/>
</dbReference>
<organism evidence="1 2">
    <name type="scientific">Bonamia ostreae</name>
    <dbReference type="NCBI Taxonomy" id="126728"/>
    <lineage>
        <taxon>Eukaryota</taxon>
        <taxon>Sar</taxon>
        <taxon>Rhizaria</taxon>
        <taxon>Endomyxa</taxon>
        <taxon>Ascetosporea</taxon>
        <taxon>Haplosporida</taxon>
        <taxon>Bonamia</taxon>
    </lineage>
</organism>